<dbReference type="Gene3D" id="3.30.565.10">
    <property type="entry name" value="Histidine kinase-like ATPase, C-terminal domain"/>
    <property type="match status" value="2"/>
</dbReference>
<dbReference type="Pfam" id="PF02518">
    <property type="entry name" value="HATPase_c"/>
    <property type="match status" value="2"/>
</dbReference>
<evidence type="ECO:0000256" key="3">
    <source>
        <dbReference type="ARBA" id="ARBA00022553"/>
    </source>
</evidence>
<dbReference type="PANTHER" id="PTHR43547:SF2">
    <property type="entry name" value="HYBRID SIGNAL TRANSDUCTION HISTIDINE KINASE C"/>
    <property type="match status" value="1"/>
</dbReference>
<evidence type="ECO:0000259" key="11">
    <source>
        <dbReference type="PROSITE" id="PS50109"/>
    </source>
</evidence>
<feature type="domain" description="Response regulatory" evidence="12">
    <location>
        <begin position="702"/>
        <end position="817"/>
    </location>
</feature>
<evidence type="ECO:0000256" key="5">
    <source>
        <dbReference type="ARBA" id="ARBA00022741"/>
    </source>
</evidence>
<dbReference type="CDD" id="cd00082">
    <property type="entry name" value="HisKA"/>
    <property type="match status" value="1"/>
</dbReference>
<dbReference type="InterPro" id="IPR003594">
    <property type="entry name" value="HATPase_dom"/>
</dbReference>
<feature type="transmembrane region" description="Helical" evidence="10">
    <location>
        <begin position="317"/>
        <end position="340"/>
    </location>
</feature>
<feature type="transmembrane region" description="Helical" evidence="10">
    <location>
        <begin position="373"/>
        <end position="395"/>
    </location>
</feature>
<dbReference type="Pfam" id="PF00512">
    <property type="entry name" value="HisKA"/>
    <property type="match status" value="1"/>
</dbReference>
<keyword evidence="14" id="KW-1185">Reference proteome</keyword>
<evidence type="ECO:0000256" key="4">
    <source>
        <dbReference type="ARBA" id="ARBA00022679"/>
    </source>
</evidence>
<proteinExistence type="predicted"/>
<dbReference type="InterPro" id="IPR011623">
    <property type="entry name" value="7TMR_DISM_rcpt_extracell_dom1"/>
</dbReference>
<accession>A0ABU6P248</accession>
<feature type="transmembrane region" description="Helical" evidence="10">
    <location>
        <begin position="253"/>
        <end position="269"/>
    </location>
</feature>
<feature type="transmembrane region" description="Helical" evidence="10">
    <location>
        <begin position="346"/>
        <end position="366"/>
    </location>
</feature>
<feature type="domain" description="Histidine kinase" evidence="11">
    <location>
        <begin position="929"/>
        <end position="1028"/>
    </location>
</feature>
<sequence length="1031" mass="117341">MKKNNTLSIKKILFILLIFHLFLISFRVMWITYHRAPDHPQAEKGILDLRGWTFTDKETITLDGQWEFYKNSFLAPDSSIPDKRSYVYIPEKTKGNPPSKFGTYHLRILLPKNSDQLFSIHIQRILTASKVFVNGKLVASAGKPAESPQKYEAKIIPYSASFPSEDDIVDIIIHVSNYDYSSLSENDKIAGLKNYSHTSLSGITKSIKFGTDTAITKQGTNSINWQIITCVILLVHFLYACILYLMDFRKKELIYYALLLLSAIISILFADDKLLLNWIPMNNEWHQKLWRLSYGSIPVLTVHFLKSIVLKISERKIFHWLSIFFICFAILTIISPIQYLEYLGKFNLFITIVSFTLSFVLVLQAIRKGEKDTIFLLIALTSCIASNSWGVAQYYRLISLPYYPFEILIAMSAFAIFWFKHFIRVSNQNIELAVKLQQADKEKDDFLAKTSHELRNPLHGIINIAQSIVSKETNSHKKDLELLIAIGRRMSFTLNDLLDISRLKEQRITLNQREISIQAISPGVIDMLHFMIGDKKIKFVLNIPSNFPKIFVDENRFIQILFNLLHNAVKHTEEGSITIKAEAVEQFAVIHIEDTGVGIKNEIIENIFNPYMQGNHSFSSEGIGLGLSICKELVELHGGNLTAKSVLGKGSVFSFTVPLANNCTEQQQSEVAVTKVTDLIKDTAITPAGTVQIPKLNKSRTRLLIVDDDPINLKILSNILSEKYEVITVTSGKEALSQLEIGEWDLIISDIMMPNMSGYELCTHIRKQFSISELPILLLTARGQPVDIYTGFNSGANDYVIKPVDAIELKSRVHTLISLKQSISRRLSMEAAWLQAQIQPHFLFNTLNTIASLSEIDTTRMIDVLEEFGKYLRKSFDTKNMQPLIPIDHELELVRSYLFIEKERFGDRLEVIWEIDQTIPNLQVPPLSIQPLVENAIRHGILKRRRGGTILIKIVQSTKYNEIVIKDDGVGIDKEKLIEILTHKPDTSRGIGLLNTDRRLKQLYGSGLKIESILNEGTTVRFQIPNKDHSL</sequence>
<dbReference type="SMART" id="SM00448">
    <property type="entry name" value="REC"/>
    <property type="match status" value="1"/>
</dbReference>
<evidence type="ECO:0000256" key="1">
    <source>
        <dbReference type="ARBA" id="ARBA00000085"/>
    </source>
</evidence>
<dbReference type="RefSeq" id="WP_328015752.1">
    <property type="nucleotide sequence ID" value="NZ_JARTFS010000016.1"/>
</dbReference>
<dbReference type="Gene3D" id="3.40.50.2300">
    <property type="match status" value="1"/>
</dbReference>
<feature type="transmembrane region" description="Helical" evidence="10">
    <location>
        <begin position="289"/>
        <end position="305"/>
    </location>
</feature>
<keyword evidence="6" id="KW-0418">Kinase</keyword>
<dbReference type="SUPFAM" id="SSF47384">
    <property type="entry name" value="Homodimeric domain of signal transducing histidine kinase"/>
    <property type="match status" value="1"/>
</dbReference>
<dbReference type="PANTHER" id="PTHR43547">
    <property type="entry name" value="TWO-COMPONENT HISTIDINE KINASE"/>
    <property type="match status" value="1"/>
</dbReference>
<keyword evidence="5" id="KW-0547">Nucleotide-binding</keyword>
<organism evidence="13 14">
    <name type="scientific">Metabacillus fastidiosus</name>
    <dbReference type="NCBI Taxonomy" id="1458"/>
    <lineage>
        <taxon>Bacteria</taxon>
        <taxon>Bacillati</taxon>
        <taxon>Bacillota</taxon>
        <taxon>Bacilli</taxon>
        <taxon>Bacillales</taxon>
        <taxon>Bacillaceae</taxon>
        <taxon>Metabacillus</taxon>
    </lineage>
</organism>
<dbReference type="Pfam" id="PF07695">
    <property type="entry name" value="7TMR-DISM_7TM"/>
    <property type="match status" value="1"/>
</dbReference>
<keyword evidence="7 13" id="KW-0067">ATP-binding</keyword>
<keyword evidence="3 9" id="KW-0597">Phosphoprotein</keyword>
<dbReference type="Pfam" id="PF06580">
    <property type="entry name" value="His_kinase"/>
    <property type="match status" value="1"/>
</dbReference>
<evidence type="ECO:0000256" key="6">
    <source>
        <dbReference type="ARBA" id="ARBA00022777"/>
    </source>
</evidence>
<dbReference type="InterPro" id="IPR008979">
    <property type="entry name" value="Galactose-bd-like_sf"/>
</dbReference>
<keyword evidence="8" id="KW-0902">Two-component regulatory system</keyword>
<reference evidence="13 14" key="1">
    <citation type="submission" date="2023-03" db="EMBL/GenBank/DDBJ databases">
        <title>Bacillus Genome Sequencing.</title>
        <authorList>
            <person name="Dunlap C."/>
        </authorList>
    </citation>
    <scope>NUCLEOTIDE SEQUENCE [LARGE SCALE GENOMIC DNA]</scope>
    <source>
        <strain evidence="13 14">NRS-1717</strain>
    </source>
</reference>
<dbReference type="InterPro" id="IPR036890">
    <property type="entry name" value="HATPase_C_sf"/>
</dbReference>
<dbReference type="InterPro" id="IPR011006">
    <property type="entry name" value="CheY-like_superfamily"/>
</dbReference>
<dbReference type="Gene3D" id="1.10.287.130">
    <property type="match status" value="1"/>
</dbReference>
<feature type="modified residue" description="4-aspartylphosphate" evidence="9">
    <location>
        <position position="750"/>
    </location>
</feature>
<evidence type="ECO:0000256" key="8">
    <source>
        <dbReference type="ARBA" id="ARBA00023012"/>
    </source>
</evidence>
<dbReference type="PRINTS" id="PR00344">
    <property type="entry name" value="BCTRLSENSOR"/>
</dbReference>
<dbReference type="InterPro" id="IPR010559">
    <property type="entry name" value="Sig_transdc_His_kin_internal"/>
</dbReference>
<dbReference type="SUPFAM" id="SSF49785">
    <property type="entry name" value="Galactose-binding domain-like"/>
    <property type="match status" value="1"/>
</dbReference>
<evidence type="ECO:0000256" key="9">
    <source>
        <dbReference type="PROSITE-ProRule" id="PRU00169"/>
    </source>
</evidence>
<dbReference type="InterPro" id="IPR004358">
    <property type="entry name" value="Sig_transdc_His_kin-like_C"/>
</dbReference>
<gene>
    <name evidence="13" type="ORF">P9271_19190</name>
</gene>
<evidence type="ECO:0000256" key="2">
    <source>
        <dbReference type="ARBA" id="ARBA00012438"/>
    </source>
</evidence>
<comment type="caution">
    <text evidence="13">The sequence shown here is derived from an EMBL/GenBank/DDBJ whole genome shotgun (WGS) entry which is preliminary data.</text>
</comment>
<feature type="transmembrane region" description="Helical" evidence="10">
    <location>
        <begin position="225"/>
        <end position="246"/>
    </location>
</feature>
<keyword evidence="4" id="KW-0808">Transferase</keyword>
<dbReference type="SUPFAM" id="SSF52172">
    <property type="entry name" value="CheY-like"/>
    <property type="match status" value="1"/>
</dbReference>
<name>A0ABU6P248_9BACI</name>
<dbReference type="PROSITE" id="PS50109">
    <property type="entry name" value="HIS_KIN"/>
    <property type="match status" value="2"/>
</dbReference>
<feature type="domain" description="Histidine kinase" evidence="11">
    <location>
        <begin position="449"/>
        <end position="661"/>
    </location>
</feature>
<dbReference type="Pfam" id="PF00072">
    <property type="entry name" value="Response_reg"/>
    <property type="match status" value="1"/>
</dbReference>
<protein>
    <recommendedName>
        <fullName evidence="2">histidine kinase</fullName>
        <ecNumber evidence="2">2.7.13.3</ecNumber>
    </recommendedName>
</protein>
<dbReference type="GO" id="GO:0005524">
    <property type="term" value="F:ATP binding"/>
    <property type="evidence" value="ECO:0007669"/>
    <property type="project" value="UniProtKB-KW"/>
</dbReference>
<dbReference type="Gene3D" id="2.60.120.260">
    <property type="entry name" value="Galactose-binding domain-like"/>
    <property type="match status" value="1"/>
</dbReference>
<dbReference type="InterPro" id="IPR005467">
    <property type="entry name" value="His_kinase_dom"/>
</dbReference>
<dbReference type="InterPro" id="IPR001789">
    <property type="entry name" value="Sig_transdc_resp-reg_receiver"/>
</dbReference>
<dbReference type="CDD" id="cd17574">
    <property type="entry name" value="REC_OmpR"/>
    <property type="match status" value="1"/>
</dbReference>
<feature type="transmembrane region" description="Helical" evidence="10">
    <location>
        <begin position="12"/>
        <end position="33"/>
    </location>
</feature>
<dbReference type="SMART" id="SM00388">
    <property type="entry name" value="HisKA"/>
    <property type="match status" value="1"/>
</dbReference>
<dbReference type="SUPFAM" id="SSF55874">
    <property type="entry name" value="ATPase domain of HSP90 chaperone/DNA topoisomerase II/histidine kinase"/>
    <property type="match status" value="2"/>
</dbReference>
<dbReference type="SMART" id="SM00387">
    <property type="entry name" value="HATPase_c"/>
    <property type="match status" value="2"/>
</dbReference>
<evidence type="ECO:0000256" key="7">
    <source>
        <dbReference type="ARBA" id="ARBA00022840"/>
    </source>
</evidence>
<evidence type="ECO:0000313" key="13">
    <source>
        <dbReference type="EMBL" id="MED4403437.1"/>
    </source>
</evidence>
<keyword evidence="10" id="KW-1133">Transmembrane helix</keyword>
<keyword evidence="10" id="KW-0472">Membrane</keyword>
<dbReference type="InterPro" id="IPR036097">
    <property type="entry name" value="HisK_dim/P_sf"/>
</dbReference>
<dbReference type="EMBL" id="JARTFS010000016">
    <property type="protein sequence ID" value="MED4403437.1"/>
    <property type="molecule type" value="Genomic_DNA"/>
</dbReference>
<dbReference type="PROSITE" id="PS50110">
    <property type="entry name" value="RESPONSE_REGULATORY"/>
    <property type="match status" value="1"/>
</dbReference>
<evidence type="ECO:0000256" key="10">
    <source>
        <dbReference type="SAM" id="Phobius"/>
    </source>
</evidence>
<keyword evidence="10" id="KW-0812">Transmembrane</keyword>
<evidence type="ECO:0000313" key="14">
    <source>
        <dbReference type="Proteomes" id="UP001342826"/>
    </source>
</evidence>
<dbReference type="Proteomes" id="UP001342826">
    <property type="component" value="Unassembled WGS sequence"/>
</dbReference>
<dbReference type="InterPro" id="IPR003661">
    <property type="entry name" value="HisK_dim/P_dom"/>
</dbReference>
<dbReference type="EC" id="2.7.13.3" evidence="2"/>
<comment type="catalytic activity">
    <reaction evidence="1">
        <text>ATP + protein L-histidine = ADP + protein N-phospho-L-histidine.</text>
        <dbReference type="EC" id="2.7.13.3"/>
    </reaction>
</comment>
<evidence type="ECO:0000259" key="12">
    <source>
        <dbReference type="PROSITE" id="PS50110"/>
    </source>
</evidence>